<proteinExistence type="predicted"/>
<dbReference type="OrthoDB" id="9794208at2"/>
<feature type="region of interest" description="Disordered" evidence="3">
    <location>
        <begin position="346"/>
        <end position="368"/>
    </location>
</feature>
<dbReference type="Pfam" id="PF02636">
    <property type="entry name" value="Methyltransf_28"/>
    <property type="match status" value="1"/>
</dbReference>
<gene>
    <name evidence="4" type="ORF">C5F46_02235</name>
</gene>
<dbReference type="GO" id="GO:0032259">
    <property type="term" value="P:methylation"/>
    <property type="evidence" value="ECO:0007669"/>
    <property type="project" value="UniProtKB-KW"/>
</dbReference>
<dbReference type="InterPro" id="IPR038375">
    <property type="entry name" value="NDUFAF7_sf"/>
</dbReference>
<dbReference type="Gene3D" id="3.40.50.12710">
    <property type="match status" value="1"/>
</dbReference>
<reference evidence="4 5" key="1">
    <citation type="submission" date="2018-03" db="EMBL/GenBank/DDBJ databases">
        <title>Rhodobacter veldkampii.</title>
        <authorList>
            <person name="Meyer T.E."/>
            <person name="Miller S."/>
            <person name="Lodha T."/>
            <person name="Gandham S."/>
            <person name="Chintalapati S."/>
            <person name="Chintalapati V.R."/>
        </authorList>
    </citation>
    <scope>NUCLEOTIDE SEQUENCE [LARGE SCALE GENOMIC DNA]</scope>
    <source>
        <strain evidence="4 5">DSM 11550</strain>
    </source>
</reference>
<dbReference type="EMBL" id="PZKF01000003">
    <property type="protein sequence ID" value="PTE18994.1"/>
    <property type="molecule type" value="Genomic_DNA"/>
</dbReference>
<sequence>MTALGRLLGARIAASGPMTVAEFMAECLMHPDHGYYSTRDPFGAAGDFITAPEISQMFGEMLGLCLAQVWADQGRPAPFVLAELGPGRGTLMADVARALRALPGMAEAAQVHLVETSASLRAVQADRLAALAPTWHDRIDSLPDGPLFLLANEFFDALPIRQFVRRGSGWAERQVGLDAAGQLAFGLAPATPLAALAHRLADTAEGDVVETCPAAAAVMATIAARITRNGGVALVIDYGGWHSLGDTLQALRGHRPEDPLATPGAADLTAHVDFEPLAQAARAAGAAAAGPLPQGLVLERLGITARAQRLATGLRGAALESHVAAHRRLTHPQEMGNLFQALAIHPEGAAPPPGFAPQDGKADDGSHA</sequence>
<dbReference type="GO" id="GO:0035243">
    <property type="term" value="F:protein-arginine omega-N symmetric methyltransferase activity"/>
    <property type="evidence" value="ECO:0007669"/>
    <property type="project" value="TreeGrafter"/>
</dbReference>
<dbReference type="RefSeq" id="WP_107323732.1">
    <property type="nucleotide sequence ID" value="NZ_NHSP01000045.1"/>
</dbReference>
<dbReference type="Proteomes" id="UP000241899">
    <property type="component" value="Unassembled WGS sequence"/>
</dbReference>
<evidence type="ECO:0000313" key="5">
    <source>
        <dbReference type="Proteomes" id="UP000241899"/>
    </source>
</evidence>
<organism evidence="4 5">
    <name type="scientific">Phaeovulum veldkampii DSM 11550</name>
    <dbReference type="NCBI Taxonomy" id="1185920"/>
    <lineage>
        <taxon>Bacteria</taxon>
        <taxon>Pseudomonadati</taxon>
        <taxon>Pseudomonadota</taxon>
        <taxon>Alphaproteobacteria</taxon>
        <taxon>Rhodobacterales</taxon>
        <taxon>Paracoccaceae</taxon>
        <taxon>Phaeovulum</taxon>
    </lineage>
</organism>
<evidence type="ECO:0000313" key="4">
    <source>
        <dbReference type="EMBL" id="PTE18994.1"/>
    </source>
</evidence>
<evidence type="ECO:0000256" key="1">
    <source>
        <dbReference type="ARBA" id="ARBA00022603"/>
    </source>
</evidence>
<dbReference type="PANTHER" id="PTHR12049:SF7">
    <property type="entry name" value="PROTEIN ARGININE METHYLTRANSFERASE NDUFAF7, MITOCHONDRIAL"/>
    <property type="match status" value="1"/>
</dbReference>
<name>A0A2T4JM73_9RHOB</name>
<dbReference type="InterPro" id="IPR029063">
    <property type="entry name" value="SAM-dependent_MTases_sf"/>
</dbReference>
<keyword evidence="2 4" id="KW-0808">Transferase</keyword>
<dbReference type="AlphaFoldDB" id="A0A2T4JM73"/>
<dbReference type="InterPro" id="IPR003788">
    <property type="entry name" value="NDUFAF7"/>
</dbReference>
<accession>A0A2T4JM73</accession>
<evidence type="ECO:0000256" key="2">
    <source>
        <dbReference type="ARBA" id="ARBA00022679"/>
    </source>
</evidence>
<dbReference type="PANTHER" id="PTHR12049">
    <property type="entry name" value="PROTEIN ARGININE METHYLTRANSFERASE NDUFAF7, MITOCHONDRIAL"/>
    <property type="match status" value="1"/>
</dbReference>
<dbReference type="SUPFAM" id="SSF53335">
    <property type="entry name" value="S-adenosyl-L-methionine-dependent methyltransferases"/>
    <property type="match status" value="1"/>
</dbReference>
<protein>
    <submittedName>
        <fullName evidence="4">Methyltransferase</fullName>
    </submittedName>
</protein>
<keyword evidence="1 4" id="KW-0489">Methyltransferase</keyword>
<evidence type="ECO:0000256" key="3">
    <source>
        <dbReference type="SAM" id="MobiDB-lite"/>
    </source>
</evidence>
<keyword evidence="5" id="KW-1185">Reference proteome</keyword>
<comment type="caution">
    <text evidence="4">The sequence shown here is derived from an EMBL/GenBank/DDBJ whole genome shotgun (WGS) entry which is preliminary data.</text>
</comment>